<sequence length="328" mass="34714">MHEGVQCDAEWGAMGKRAQADGSGRPSGWRPSGLTWSIVVLAIGGMVAGLYPMTAAWVSSYNQSQVIRSADRALDAIVPGREEQLVAARMYNEALAAGVRLEAGGNVPVGTGNASGTDLRYEDLLVANDDGLMARIQVPGIGVDLPVYHGTSDKTLLRGAGHLEGSHLPVGGVGTRSVITAHRGLANSTMFSNLDRVRQGDTFVVEVMGEVLSYRVTEIEVIDPKETSSLRARPGKDLVTLITCTPLGVNSHRIVVTGERTTPTPPADLGRARQAPQIPGFPWWVVIGGGGVLVVGAYLVWQGRVDGRRASRHGQGPAGARETNVTDR</sequence>
<protein>
    <submittedName>
        <fullName evidence="4">Class C sortase</fullName>
    </submittedName>
</protein>
<dbReference type="InterPro" id="IPR042002">
    <property type="entry name" value="Sortase_C"/>
</dbReference>
<evidence type="ECO:0000313" key="4">
    <source>
        <dbReference type="EMBL" id="MBL3690373.1"/>
    </source>
</evidence>
<evidence type="ECO:0000313" key="5">
    <source>
        <dbReference type="Proteomes" id="UP001646141"/>
    </source>
</evidence>
<organism evidence="4 5">
    <name type="scientific">Leucobacter chromiireducens subsp. chromiireducens</name>
    <dbReference type="NCBI Taxonomy" id="660067"/>
    <lineage>
        <taxon>Bacteria</taxon>
        <taxon>Bacillati</taxon>
        <taxon>Actinomycetota</taxon>
        <taxon>Actinomycetes</taxon>
        <taxon>Micrococcales</taxon>
        <taxon>Microbacteriaceae</taxon>
        <taxon>Leucobacter</taxon>
    </lineage>
</organism>
<feature type="region of interest" description="Disordered" evidence="2">
    <location>
        <begin position="309"/>
        <end position="328"/>
    </location>
</feature>
<keyword evidence="1" id="KW-0378">Hydrolase</keyword>
<dbReference type="Pfam" id="PF04203">
    <property type="entry name" value="Sortase"/>
    <property type="match status" value="1"/>
</dbReference>
<proteinExistence type="predicted"/>
<gene>
    <name evidence="4" type="ORF">D3226_10430</name>
</gene>
<feature type="transmembrane region" description="Helical" evidence="3">
    <location>
        <begin position="281"/>
        <end position="301"/>
    </location>
</feature>
<dbReference type="NCBIfam" id="NF033745">
    <property type="entry name" value="class_C_sortase"/>
    <property type="match status" value="1"/>
</dbReference>
<dbReference type="Proteomes" id="UP001646141">
    <property type="component" value="Unassembled WGS sequence"/>
</dbReference>
<evidence type="ECO:0000256" key="3">
    <source>
        <dbReference type="SAM" id="Phobius"/>
    </source>
</evidence>
<dbReference type="Gene3D" id="2.40.260.10">
    <property type="entry name" value="Sortase"/>
    <property type="match status" value="1"/>
</dbReference>
<dbReference type="EMBL" id="QYAD01000003">
    <property type="protein sequence ID" value="MBL3690373.1"/>
    <property type="molecule type" value="Genomic_DNA"/>
</dbReference>
<keyword evidence="5" id="KW-1185">Reference proteome</keyword>
<keyword evidence="3" id="KW-1133">Transmembrane helix</keyword>
<dbReference type="InterPro" id="IPR023365">
    <property type="entry name" value="Sortase_dom-sf"/>
</dbReference>
<feature type="transmembrane region" description="Helical" evidence="3">
    <location>
        <begin position="34"/>
        <end position="58"/>
    </location>
</feature>
<dbReference type="CDD" id="cd05827">
    <property type="entry name" value="Sortase_C"/>
    <property type="match status" value="1"/>
</dbReference>
<name>A0ABS1SQD0_9MICO</name>
<dbReference type="SUPFAM" id="SSF63817">
    <property type="entry name" value="Sortase"/>
    <property type="match status" value="1"/>
</dbReference>
<reference evidence="4 5" key="1">
    <citation type="submission" date="2018-09" db="EMBL/GenBank/DDBJ databases">
        <title>Comparative genomics of Leucobacter spp.</title>
        <authorList>
            <person name="Reis A.C."/>
            <person name="Kolvenbach B.A."/>
            <person name="Corvini P.F.X."/>
            <person name="Nunes O.C."/>
        </authorList>
    </citation>
    <scope>NUCLEOTIDE SEQUENCE [LARGE SCALE GENOMIC DNA]</scope>
    <source>
        <strain evidence="4 5">L-1</strain>
    </source>
</reference>
<keyword evidence="3" id="KW-0812">Transmembrane</keyword>
<accession>A0ABS1SQD0</accession>
<dbReference type="InterPro" id="IPR005754">
    <property type="entry name" value="Sortase"/>
</dbReference>
<dbReference type="NCBIfam" id="TIGR01076">
    <property type="entry name" value="sortase_fam"/>
    <property type="match status" value="1"/>
</dbReference>
<keyword evidence="3" id="KW-0472">Membrane</keyword>
<evidence type="ECO:0000256" key="1">
    <source>
        <dbReference type="ARBA" id="ARBA00022801"/>
    </source>
</evidence>
<evidence type="ECO:0000256" key="2">
    <source>
        <dbReference type="SAM" id="MobiDB-lite"/>
    </source>
</evidence>
<comment type="caution">
    <text evidence="4">The sequence shown here is derived from an EMBL/GenBank/DDBJ whole genome shotgun (WGS) entry which is preliminary data.</text>
</comment>